<dbReference type="EMBL" id="JACHJS010000001">
    <property type="protein sequence ID" value="MBB4966585.1"/>
    <property type="molecule type" value="Genomic_DNA"/>
</dbReference>
<proteinExistence type="predicted"/>
<evidence type="ECO:0000313" key="2">
    <source>
        <dbReference type="Proteomes" id="UP000542674"/>
    </source>
</evidence>
<comment type="caution">
    <text evidence="1">The sequence shown here is derived from an EMBL/GenBank/DDBJ whole genome shotgun (WGS) entry which is preliminary data.</text>
</comment>
<protein>
    <submittedName>
        <fullName evidence="1">Mannose-6-phosphate isomerase-like protein (Cupin superfamily)</fullName>
    </submittedName>
</protein>
<keyword evidence="2" id="KW-1185">Reference proteome</keyword>
<dbReference type="GO" id="GO:0016853">
    <property type="term" value="F:isomerase activity"/>
    <property type="evidence" value="ECO:0007669"/>
    <property type="project" value="UniProtKB-KW"/>
</dbReference>
<gene>
    <name evidence="1" type="ORF">F4559_003944</name>
</gene>
<dbReference type="InterPro" id="IPR014710">
    <property type="entry name" value="RmlC-like_jellyroll"/>
</dbReference>
<reference evidence="1 2" key="1">
    <citation type="submission" date="2020-08" db="EMBL/GenBank/DDBJ databases">
        <title>Sequencing the genomes of 1000 actinobacteria strains.</title>
        <authorList>
            <person name="Klenk H.-P."/>
        </authorList>
    </citation>
    <scope>NUCLEOTIDE SEQUENCE [LARGE SCALE GENOMIC DNA]</scope>
    <source>
        <strain evidence="1 2">DSM 45084</strain>
    </source>
</reference>
<dbReference type="RefSeq" id="WP_184670676.1">
    <property type="nucleotide sequence ID" value="NZ_BAABAI010000022.1"/>
</dbReference>
<organism evidence="1 2">
    <name type="scientific">Saccharothrix violaceirubra</name>
    <dbReference type="NCBI Taxonomy" id="413306"/>
    <lineage>
        <taxon>Bacteria</taxon>
        <taxon>Bacillati</taxon>
        <taxon>Actinomycetota</taxon>
        <taxon>Actinomycetes</taxon>
        <taxon>Pseudonocardiales</taxon>
        <taxon>Pseudonocardiaceae</taxon>
        <taxon>Saccharothrix</taxon>
    </lineage>
</organism>
<dbReference type="Proteomes" id="UP000542674">
    <property type="component" value="Unassembled WGS sequence"/>
</dbReference>
<keyword evidence="1" id="KW-0413">Isomerase</keyword>
<dbReference type="Gene3D" id="2.60.120.10">
    <property type="entry name" value="Jelly Rolls"/>
    <property type="match status" value="1"/>
</dbReference>
<dbReference type="SUPFAM" id="SSF51182">
    <property type="entry name" value="RmlC-like cupins"/>
    <property type="match status" value="1"/>
</dbReference>
<name>A0A7W7T7B6_9PSEU</name>
<dbReference type="AlphaFoldDB" id="A0A7W7T7B6"/>
<accession>A0A7W7T7B6</accession>
<dbReference type="InterPro" id="IPR011051">
    <property type="entry name" value="RmlC_Cupin_sf"/>
</dbReference>
<evidence type="ECO:0000313" key="1">
    <source>
        <dbReference type="EMBL" id="MBB4966585.1"/>
    </source>
</evidence>
<sequence length="124" mass="12971">MHVVEETEDRTTRTAAATMTALAGPSRGSAELSTWRVRMSAGTESPPHVVDRDQVWMPVAGTFAFTTPDGSAEVTAGQAVVVAAGEERRFRTVDGPAEALVCMHPDGRAGVVGSGESHPLPWAG</sequence>